<evidence type="ECO:0000313" key="3">
    <source>
        <dbReference type="Proteomes" id="UP000257109"/>
    </source>
</evidence>
<evidence type="ECO:0000256" key="1">
    <source>
        <dbReference type="SAM" id="MobiDB-lite"/>
    </source>
</evidence>
<gene>
    <name evidence="2" type="ORF">CR513_09668</name>
</gene>
<accession>A0A371HU85</accession>
<feature type="non-terminal residue" evidence="2">
    <location>
        <position position="1"/>
    </location>
</feature>
<feature type="region of interest" description="Disordered" evidence="1">
    <location>
        <begin position="1"/>
        <end position="51"/>
    </location>
</feature>
<sequence length="84" mass="9432">MPEVPKEEEPAKEVTKVAENGGITRSGRIYTPENLRGKETHISGKNTHTPTRRASVANTAALTPEKEAKEFLKIIRHSEYQFLD</sequence>
<comment type="caution">
    <text evidence="2">The sequence shown here is derived from an EMBL/GenBank/DDBJ whole genome shotgun (WGS) entry which is preliminary data.</text>
</comment>
<organism evidence="2 3">
    <name type="scientific">Mucuna pruriens</name>
    <name type="common">Velvet bean</name>
    <name type="synonym">Dolichos pruriens</name>
    <dbReference type="NCBI Taxonomy" id="157652"/>
    <lineage>
        <taxon>Eukaryota</taxon>
        <taxon>Viridiplantae</taxon>
        <taxon>Streptophyta</taxon>
        <taxon>Embryophyta</taxon>
        <taxon>Tracheophyta</taxon>
        <taxon>Spermatophyta</taxon>
        <taxon>Magnoliopsida</taxon>
        <taxon>eudicotyledons</taxon>
        <taxon>Gunneridae</taxon>
        <taxon>Pentapetalae</taxon>
        <taxon>rosids</taxon>
        <taxon>fabids</taxon>
        <taxon>Fabales</taxon>
        <taxon>Fabaceae</taxon>
        <taxon>Papilionoideae</taxon>
        <taxon>50 kb inversion clade</taxon>
        <taxon>NPAAA clade</taxon>
        <taxon>indigoferoid/millettioid clade</taxon>
        <taxon>Phaseoleae</taxon>
        <taxon>Mucuna</taxon>
    </lineage>
</organism>
<evidence type="ECO:0000313" key="2">
    <source>
        <dbReference type="EMBL" id="RDY06350.1"/>
    </source>
</evidence>
<dbReference type="OrthoDB" id="1430331at2759"/>
<dbReference type="EMBL" id="QJKJ01001701">
    <property type="protein sequence ID" value="RDY06350.1"/>
    <property type="molecule type" value="Genomic_DNA"/>
</dbReference>
<dbReference type="Proteomes" id="UP000257109">
    <property type="component" value="Unassembled WGS sequence"/>
</dbReference>
<feature type="compositionally biased region" description="Basic and acidic residues" evidence="1">
    <location>
        <begin position="1"/>
        <end position="16"/>
    </location>
</feature>
<proteinExistence type="predicted"/>
<keyword evidence="3" id="KW-1185">Reference proteome</keyword>
<reference evidence="2" key="1">
    <citation type="submission" date="2018-05" db="EMBL/GenBank/DDBJ databases">
        <title>Draft genome of Mucuna pruriens seed.</title>
        <authorList>
            <person name="Nnadi N.E."/>
            <person name="Vos R."/>
            <person name="Hasami M.H."/>
            <person name="Devisetty U.K."/>
            <person name="Aguiy J.C."/>
        </authorList>
    </citation>
    <scope>NUCLEOTIDE SEQUENCE [LARGE SCALE GENOMIC DNA]</scope>
    <source>
        <strain evidence="2">JCA_2017</strain>
    </source>
</reference>
<dbReference type="AlphaFoldDB" id="A0A371HU85"/>
<name>A0A371HU85_MUCPR</name>
<protein>
    <submittedName>
        <fullName evidence="2">Uncharacterized protein</fullName>
    </submittedName>
</protein>